<evidence type="ECO:0000256" key="1">
    <source>
        <dbReference type="ARBA" id="ARBA00022801"/>
    </source>
</evidence>
<gene>
    <name evidence="3" type="ORF">YYC_00807</name>
</gene>
<organism evidence="3 4">
    <name type="scientific">Plasmodium yoelii 17X</name>
    <dbReference type="NCBI Taxonomy" id="1323249"/>
    <lineage>
        <taxon>Eukaryota</taxon>
        <taxon>Sar</taxon>
        <taxon>Alveolata</taxon>
        <taxon>Apicomplexa</taxon>
        <taxon>Aconoidasida</taxon>
        <taxon>Haemosporida</taxon>
        <taxon>Plasmodiidae</taxon>
        <taxon>Plasmodium</taxon>
        <taxon>Plasmodium (Vinckeia)</taxon>
    </lineage>
</organism>
<evidence type="ECO:0000313" key="3">
    <source>
        <dbReference type="EMBL" id="ETB62184.1"/>
    </source>
</evidence>
<dbReference type="PANTHER" id="PTHR42776">
    <property type="entry name" value="SERINE PEPTIDASE S9 FAMILY MEMBER"/>
    <property type="match status" value="1"/>
</dbReference>
<dbReference type="PANTHER" id="PTHR42776:SF4">
    <property type="entry name" value="ACYLAMINO-ACID-RELEASING ENZYME"/>
    <property type="match status" value="1"/>
</dbReference>
<dbReference type="InterPro" id="IPR001375">
    <property type="entry name" value="Peptidase_S9_cat"/>
</dbReference>
<dbReference type="Proteomes" id="UP000018538">
    <property type="component" value="Unassembled WGS sequence"/>
</dbReference>
<sequence>MSSNTNAIRKIPPFMNKLEDIYNICYGGLNKIEKCQFGKAVSRRINGEKIDMYQLYIIHYQLCNKEKLYKISYVQENMNISNSFFDKEYKMYMSDDGEIGCLFNNNDNKLMINLFKNDGNKGSFFFTSINNISVNDIHKKFFMYESFCSFNSNNTLLLYSAESEDIKLKKEGTIFQKSDLDALKKLNNGVYTETFGEQYNYSFFYLYLYNLIDNTVKYITVKDITSCFYNPKFIDETSFVCLSYRTVPYRLGIYAFNTRQNDLLLCTLNDFDFDIAVDGDNNDIKDSDAIGNSGNSGNSGKSKKNHVRCSYIKLSCKNFKHIASPIIIKDKDKDQVYVACLVVFHKNDESKQHISEYNLVLIKLEKDETKKNKNKKANKDVSMEEEKSLIHYENNDENLNECNNISGSKVEDDRTDNIHGNNNNINDKNNDDACNYKKVETYILVKEGEYTPYFRGIYTNEIKGCCYPYIFLNTILYCNKIIIAVHMFTKNIYRVLINDIYNENDPGTSIEILCMKENNLLISIRNMLLNDILMYCIFNEQNIKGDFIYLTNLKSYNIDFSTYSNIEKKSDFIYSNINDNSKNLFKILSEIETSVFENKHPYIRRKKPSYNLLYQNEQEYLNDIKDKGISLSNFNLFNKNNLRNLILYIHGGPYSLTYNEYRNIYIFFAACGFDVLCVNYIGSLTYTDKPNILNGFVNTIEINDIMAVFQNFSKHFGDYENVYLYGGSYGGFASCSLLTKSSIFKSGCIINGVYEWILSAYSSDVPDFFVNLTVNKNTEYDCIFDKHDYAMSYEMSPLNYAQNIKTPVLIICSKNDMRVTYHNSIALYNRLRALKKKTKLFLFDDANHSIDNYHYDETILMNTILWFYDYDTKKKK</sequence>
<dbReference type="Gene3D" id="3.40.50.1820">
    <property type="entry name" value="alpha/beta hydrolase"/>
    <property type="match status" value="1"/>
</dbReference>
<dbReference type="Pfam" id="PF00326">
    <property type="entry name" value="Peptidase_S9"/>
    <property type="match status" value="1"/>
</dbReference>
<protein>
    <recommendedName>
        <fullName evidence="2">Peptidase S9 prolyl oligopeptidase catalytic domain-containing protein</fullName>
    </recommendedName>
</protein>
<evidence type="ECO:0000259" key="2">
    <source>
        <dbReference type="Pfam" id="PF00326"/>
    </source>
</evidence>
<dbReference type="GO" id="GO:0004252">
    <property type="term" value="F:serine-type endopeptidase activity"/>
    <property type="evidence" value="ECO:0007669"/>
    <property type="project" value="TreeGrafter"/>
</dbReference>
<reference evidence="3 4" key="1">
    <citation type="submission" date="2013-11" db="EMBL/GenBank/DDBJ databases">
        <title>The Genome Sequence of Plasmodium yoelii 17X.</title>
        <authorList>
            <consortium name="The Broad Institute Genomics Platform"/>
            <consortium name="The Broad Institute Genome Sequencing Center for Infectious Disease"/>
            <person name="Neafsey D."/>
            <person name="Adams J."/>
            <person name="Walker B."/>
            <person name="Young S.K."/>
            <person name="Zeng Q."/>
            <person name="Gargeya S."/>
            <person name="Fitzgerald M."/>
            <person name="Haas B."/>
            <person name="Abouelleil A."/>
            <person name="Alvarado L."/>
            <person name="Chapman S.B."/>
            <person name="Gainer-Dewar J."/>
            <person name="Goldberg J."/>
            <person name="Griggs A."/>
            <person name="Gujja S."/>
            <person name="Hansen M."/>
            <person name="Howarth C."/>
            <person name="Imamovic A."/>
            <person name="Ireland A."/>
            <person name="Larimer J."/>
            <person name="McCowan C."/>
            <person name="Murphy C."/>
            <person name="Pearson M."/>
            <person name="Poon T.W."/>
            <person name="Priest M."/>
            <person name="Roberts A."/>
            <person name="Saif S."/>
            <person name="Shea T."/>
            <person name="Sykes S."/>
            <person name="Wortman J."/>
            <person name="Nusbaum C."/>
            <person name="Birren B."/>
        </authorList>
    </citation>
    <scope>NUCLEOTIDE SEQUENCE [LARGE SCALE GENOMIC DNA]</scope>
    <source>
        <strain evidence="3 4">17X</strain>
    </source>
</reference>
<keyword evidence="1" id="KW-0378">Hydrolase</keyword>
<proteinExistence type="predicted"/>
<dbReference type="EMBL" id="KI635731">
    <property type="protein sequence ID" value="ETB62184.1"/>
    <property type="molecule type" value="Genomic_DNA"/>
</dbReference>
<dbReference type="AlphaFoldDB" id="V7PRY5"/>
<evidence type="ECO:0000313" key="4">
    <source>
        <dbReference type="Proteomes" id="UP000018538"/>
    </source>
</evidence>
<dbReference type="GO" id="GO:0006508">
    <property type="term" value="P:proteolysis"/>
    <property type="evidence" value="ECO:0007669"/>
    <property type="project" value="InterPro"/>
</dbReference>
<dbReference type="SUPFAM" id="SSF53474">
    <property type="entry name" value="alpha/beta-Hydrolases"/>
    <property type="match status" value="1"/>
</dbReference>
<accession>V7PRY5</accession>
<keyword evidence="4" id="KW-1185">Reference proteome</keyword>
<name>V7PRY5_PLAYE</name>
<dbReference type="InterPro" id="IPR029058">
    <property type="entry name" value="AB_hydrolase_fold"/>
</dbReference>
<dbReference type="OrthoDB" id="416344at2759"/>
<feature type="domain" description="Peptidase S9 prolyl oligopeptidase catalytic" evidence="2">
    <location>
        <begin position="666"/>
        <end position="870"/>
    </location>
</feature>